<dbReference type="InterPro" id="IPR045137">
    <property type="entry name" value="RBM26/27"/>
</dbReference>
<keyword evidence="12" id="KW-1185">Reference proteome</keyword>
<dbReference type="Gene3D" id="4.10.1000.10">
    <property type="entry name" value="Zinc finger, CCCH-type"/>
    <property type="match status" value="1"/>
</dbReference>
<dbReference type="PANTHER" id="PTHR14398:SF0">
    <property type="entry name" value="ZINC FINGER PROTEIN SWM"/>
    <property type="match status" value="1"/>
</dbReference>
<protein>
    <recommendedName>
        <fullName evidence="13">Ccch zinc finger and rrm domain-containing protein</fullName>
    </recommendedName>
</protein>
<dbReference type="STRING" id="1263082.A0A068RXR9"/>
<evidence type="ECO:0000256" key="6">
    <source>
        <dbReference type="PROSITE-ProRule" id="PRU00723"/>
    </source>
</evidence>
<evidence type="ECO:0000256" key="1">
    <source>
        <dbReference type="ARBA" id="ARBA00022723"/>
    </source>
</evidence>
<evidence type="ECO:0000256" key="5">
    <source>
        <dbReference type="PROSITE-ProRule" id="PRU00176"/>
    </source>
</evidence>
<dbReference type="InterPro" id="IPR012677">
    <property type="entry name" value="Nucleotide-bd_a/b_plait_sf"/>
</dbReference>
<dbReference type="Gene3D" id="3.30.70.330">
    <property type="match status" value="1"/>
</dbReference>
<dbReference type="InterPro" id="IPR035979">
    <property type="entry name" value="RBD_domain_sf"/>
</dbReference>
<feature type="compositionally biased region" description="Basic and acidic residues" evidence="8">
    <location>
        <begin position="144"/>
        <end position="169"/>
    </location>
</feature>
<name>A0A068RXR9_9FUNG</name>
<organism evidence="11 12">
    <name type="scientific">Lichtheimia corymbifera JMRC:FSU:9682</name>
    <dbReference type="NCBI Taxonomy" id="1263082"/>
    <lineage>
        <taxon>Eukaryota</taxon>
        <taxon>Fungi</taxon>
        <taxon>Fungi incertae sedis</taxon>
        <taxon>Mucoromycota</taxon>
        <taxon>Mucoromycotina</taxon>
        <taxon>Mucoromycetes</taxon>
        <taxon>Mucorales</taxon>
        <taxon>Lichtheimiaceae</taxon>
        <taxon>Lichtheimia</taxon>
    </lineage>
</organism>
<dbReference type="PROSITE" id="PS50103">
    <property type="entry name" value="ZF_C3H1"/>
    <property type="match status" value="1"/>
</dbReference>
<feature type="region of interest" description="Disordered" evidence="8">
    <location>
        <begin position="84"/>
        <end position="195"/>
    </location>
</feature>
<dbReference type="SMART" id="SM00356">
    <property type="entry name" value="ZnF_C3H1"/>
    <property type="match status" value="1"/>
</dbReference>
<sequence length="486" mass="55785">MKLSSTQLASLREKLPDTLGQYVEADPEALTDFVMMFVERENGRDELQKVFREELAVFCEDASKTEQAVNDLLRLIDTVQNEGGSANVQQTTNDDTSAAASAGQKRDKHDDDDDEEEDDDDRNFKRRNVSTTAPADASPPSPRSGDKRTYAAEGDDRPSKQQVRGDEQSRLSGLPSHLRQRLGASSSGGEQRRRAPCRNFEERGYCVYGDSCKFDHGEEQITVNDYSKFQAIMGSSGAMGMNPMIMQNPDQMYHFQMGMDGMPYMTTAPIESAEGQDQPQQQPRHHQQRQSPHHPRPRQQRDGRMGKFHDQPFTTRYDPNNNTIVVDKIPMDSCNMEAVTETFKKFGTIVDISLQPEFQRAFIEYKTHAEALAAHQCPDVLFKNRFVKVYWKKVDDKQQKQQSWQHQQQQQQQQQQQAEPDPEVIKQRAAELAKIREEKQKQRKEQLEKQIEANKRKQEIAKRELELAMLKAKVKAMEDSKKKETP</sequence>
<evidence type="ECO:0000259" key="10">
    <source>
        <dbReference type="PROSITE" id="PS50103"/>
    </source>
</evidence>
<evidence type="ECO:0000256" key="3">
    <source>
        <dbReference type="ARBA" id="ARBA00022833"/>
    </source>
</evidence>
<feature type="compositionally biased region" description="Polar residues" evidence="8">
    <location>
        <begin position="84"/>
        <end position="96"/>
    </location>
</feature>
<dbReference type="EMBL" id="CBTN010000019">
    <property type="protein sequence ID" value="CDH53786.1"/>
    <property type="molecule type" value="Genomic_DNA"/>
</dbReference>
<evidence type="ECO:0000256" key="4">
    <source>
        <dbReference type="ARBA" id="ARBA00022884"/>
    </source>
</evidence>
<dbReference type="GO" id="GO:0008270">
    <property type="term" value="F:zinc ion binding"/>
    <property type="evidence" value="ECO:0007669"/>
    <property type="project" value="UniProtKB-KW"/>
</dbReference>
<dbReference type="InterPro" id="IPR000571">
    <property type="entry name" value="Znf_CCCH"/>
</dbReference>
<feature type="region of interest" description="Disordered" evidence="8">
    <location>
        <begin position="401"/>
        <end position="424"/>
    </location>
</feature>
<feature type="coiled-coil region" evidence="7">
    <location>
        <begin position="425"/>
        <end position="480"/>
    </location>
</feature>
<dbReference type="CDD" id="cd12257">
    <property type="entry name" value="RRM1_RBM26_like"/>
    <property type="match status" value="1"/>
</dbReference>
<dbReference type="InterPro" id="IPR036855">
    <property type="entry name" value="Znf_CCCH_sf"/>
</dbReference>
<feature type="zinc finger region" description="C3H1-type" evidence="6">
    <location>
        <begin position="191"/>
        <end position="219"/>
    </location>
</feature>
<evidence type="ECO:0000256" key="8">
    <source>
        <dbReference type="SAM" id="MobiDB-lite"/>
    </source>
</evidence>
<evidence type="ECO:0000313" key="11">
    <source>
        <dbReference type="EMBL" id="CDH53786.1"/>
    </source>
</evidence>
<dbReference type="Pfam" id="PF00642">
    <property type="entry name" value="zf-CCCH"/>
    <property type="match status" value="1"/>
</dbReference>
<dbReference type="GO" id="GO:0005634">
    <property type="term" value="C:nucleus"/>
    <property type="evidence" value="ECO:0007669"/>
    <property type="project" value="TreeGrafter"/>
</dbReference>
<feature type="compositionally biased region" description="Basic and acidic residues" evidence="8">
    <location>
        <begin position="299"/>
        <end position="310"/>
    </location>
</feature>
<dbReference type="GO" id="GO:0003723">
    <property type="term" value="F:RNA binding"/>
    <property type="evidence" value="ECO:0007669"/>
    <property type="project" value="UniProtKB-UniRule"/>
</dbReference>
<feature type="domain" description="RRM" evidence="9">
    <location>
        <begin position="322"/>
        <end position="394"/>
    </location>
</feature>
<evidence type="ECO:0000259" key="9">
    <source>
        <dbReference type="PROSITE" id="PS50102"/>
    </source>
</evidence>
<dbReference type="Pfam" id="PF00076">
    <property type="entry name" value="RRM_1"/>
    <property type="match status" value="1"/>
</dbReference>
<keyword evidence="4 5" id="KW-0694">RNA-binding</keyword>
<evidence type="ECO:0000256" key="7">
    <source>
        <dbReference type="SAM" id="Coils"/>
    </source>
</evidence>
<keyword evidence="3 6" id="KW-0862">Zinc</keyword>
<dbReference type="VEuPathDB" id="FungiDB:LCOR_05101.1"/>
<gene>
    <name evidence="11" type="ORF">LCOR_05101.1</name>
</gene>
<feature type="compositionally biased region" description="Low complexity" evidence="8">
    <location>
        <begin position="401"/>
        <end position="417"/>
    </location>
</feature>
<dbReference type="SMART" id="SM00360">
    <property type="entry name" value="RRM"/>
    <property type="match status" value="1"/>
</dbReference>
<evidence type="ECO:0000313" key="12">
    <source>
        <dbReference type="Proteomes" id="UP000027586"/>
    </source>
</evidence>
<evidence type="ECO:0008006" key="13">
    <source>
        <dbReference type="Google" id="ProtNLM"/>
    </source>
</evidence>
<reference evidence="11" key="1">
    <citation type="submission" date="2013-08" db="EMBL/GenBank/DDBJ databases">
        <title>Gene expansion shapes genome architecture in the human pathogen Lichtheimia corymbifera: an evolutionary genomics analysis in the ancient terrestrial Mucorales (Mucoromycotina).</title>
        <authorList>
            <person name="Schwartze V.U."/>
            <person name="Winter S."/>
            <person name="Shelest E."/>
            <person name="Marcet-Houben M."/>
            <person name="Horn F."/>
            <person name="Wehner S."/>
            <person name="Hoffmann K."/>
            <person name="Riege K."/>
            <person name="Sammeth M."/>
            <person name="Nowrousian M."/>
            <person name="Valiante V."/>
            <person name="Linde J."/>
            <person name="Jacobsen I.D."/>
            <person name="Marz M."/>
            <person name="Brakhage A.A."/>
            <person name="Gabaldon T."/>
            <person name="Bocker S."/>
            <person name="Voigt K."/>
        </authorList>
    </citation>
    <scope>NUCLEOTIDE SEQUENCE [LARGE SCALE GENOMIC DNA]</scope>
    <source>
        <strain evidence="11">FSU 9682</strain>
    </source>
</reference>
<comment type="caution">
    <text evidence="11">The sequence shown here is derived from an EMBL/GenBank/DDBJ whole genome shotgun (WGS) entry which is preliminary data.</text>
</comment>
<dbReference type="Proteomes" id="UP000027586">
    <property type="component" value="Unassembled WGS sequence"/>
</dbReference>
<proteinExistence type="predicted"/>
<evidence type="ECO:0000256" key="2">
    <source>
        <dbReference type="ARBA" id="ARBA00022771"/>
    </source>
</evidence>
<dbReference type="PANTHER" id="PTHR14398">
    <property type="entry name" value="RNA RECOGNITION RRM/RNP DOMAIN"/>
    <property type="match status" value="1"/>
</dbReference>
<keyword evidence="2 6" id="KW-0863">Zinc-finger</keyword>
<feature type="compositionally biased region" description="Basic residues" evidence="8">
    <location>
        <begin position="283"/>
        <end position="298"/>
    </location>
</feature>
<dbReference type="OrthoDB" id="443401at2759"/>
<dbReference type="InterPro" id="IPR000504">
    <property type="entry name" value="RRM_dom"/>
</dbReference>
<feature type="region of interest" description="Disordered" evidence="8">
    <location>
        <begin position="272"/>
        <end position="319"/>
    </location>
</feature>
<dbReference type="PROSITE" id="PS50102">
    <property type="entry name" value="RRM"/>
    <property type="match status" value="1"/>
</dbReference>
<accession>A0A068RXR9</accession>
<dbReference type="SUPFAM" id="SSF54928">
    <property type="entry name" value="RNA-binding domain, RBD"/>
    <property type="match status" value="1"/>
</dbReference>
<dbReference type="AlphaFoldDB" id="A0A068RXR9"/>
<keyword evidence="1 6" id="KW-0479">Metal-binding</keyword>
<keyword evidence="7" id="KW-0175">Coiled coil</keyword>
<dbReference type="SUPFAM" id="SSF90229">
    <property type="entry name" value="CCCH zinc finger"/>
    <property type="match status" value="1"/>
</dbReference>
<feature type="compositionally biased region" description="Acidic residues" evidence="8">
    <location>
        <begin position="110"/>
        <end position="121"/>
    </location>
</feature>
<feature type="domain" description="C3H1-type" evidence="10">
    <location>
        <begin position="191"/>
        <end position="219"/>
    </location>
</feature>